<dbReference type="EMBL" id="UINC01000410">
    <property type="protein sequence ID" value="SUZ54846.1"/>
    <property type="molecule type" value="Genomic_DNA"/>
</dbReference>
<sequence>MKIKKIEEIGEFGLINRINSKFNSNRKSTIIGIGDDSALIDNSKSLTLITSDMLIEGVHFDLSFFPLKHLGYKSVVVNLSDIYAMNGCPNQIILNIGISSKFSLKAIDEFYDGIKIACDEYSVDLVGGDTTSSITGMVISCTAIGTVLKKNISLRRGAKENDVLCVSGDLGRSFLGLKILQREKRIFLNNPEMQPKLNSYKNIIEKQLRPVARVDIINILKEYKIIPSSMIDISDGLASEILHLSEASNLGVKIFEEKLPILEETKLVAKEFDLNFSNCALNGGEEYELLFSITPNEYELIKKNNIDIKAIGYFIKDKSKKIVLSNDKEDELKSFGWKHFN</sequence>
<dbReference type="CDD" id="cd02194">
    <property type="entry name" value="ThiL"/>
    <property type="match status" value="1"/>
</dbReference>
<name>A0A381NJQ5_9ZZZZ</name>
<dbReference type="InterPro" id="IPR036921">
    <property type="entry name" value="PurM-like_N_sf"/>
</dbReference>
<dbReference type="AlphaFoldDB" id="A0A381NJQ5"/>
<dbReference type="Pfam" id="PF00586">
    <property type="entry name" value="AIRS"/>
    <property type="match status" value="1"/>
</dbReference>
<dbReference type="Gene3D" id="3.30.1330.10">
    <property type="entry name" value="PurM-like, N-terminal domain"/>
    <property type="match status" value="1"/>
</dbReference>
<protein>
    <recommendedName>
        <fullName evidence="4">PurM-like N-terminal domain-containing protein</fullName>
    </recommendedName>
</protein>
<dbReference type="GO" id="GO:0009030">
    <property type="term" value="F:thiamine-phosphate kinase activity"/>
    <property type="evidence" value="ECO:0007669"/>
    <property type="project" value="InterPro"/>
</dbReference>
<gene>
    <name evidence="3" type="ORF">METZ01_LOCUS7700</name>
</gene>
<evidence type="ECO:0000313" key="3">
    <source>
        <dbReference type="EMBL" id="SUZ54846.1"/>
    </source>
</evidence>
<evidence type="ECO:0000259" key="2">
    <source>
        <dbReference type="Pfam" id="PF02769"/>
    </source>
</evidence>
<dbReference type="NCBIfam" id="TIGR01379">
    <property type="entry name" value="thiL"/>
    <property type="match status" value="1"/>
</dbReference>
<feature type="domain" description="PurM-like N-terminal" evidence="1">
    <location>
        <begin position="34"/>
        <end position="147"/>
    </location>
</feature>
<dbReference type="Pfam" id="PF02769">
    <property type="entry name" value="AIRS_C"/>
    <property type="match status" value="1"/>
</dbReference>
<proteinExistence type="inferred from homology"/>
<feature type="domain" description="PurM-like C-terminal" evidence="2">
    <location>
        <begin position="212"/>
        <end position="323"/>
    </location>
</feature>
<dbReference type="InterPro" id="IPR016188">
    <property type="entry name" value="PurM-like_N"/>
</dbReference>
<dbReference type="Gene3D" id="3.90.650.10">
    <property type="entry name" value="PurM-like C-terminal domain"/>
    <property type="match status" value="1"/>
</dbReference>
<dbReference type="InterPro" id="IPR036676">
    <property type="entry name" value="PurM-like_C_sf"/>
</dbReference>
<dbReference type="SUPFAM" id="SSF56042">
    <property type="entry name" value="PurM C-terminal domain-like"/>
    <property type="match status" value="1"/>
</dbReference>
<evidence type="ECO:0008006" key="4">
    <source>
        <dbReference type="Google" id="ProtNLM"/>
    </source>
</evidence>
<dbReference type="PANTHER" id="PTHR30270">
    <property type="entry name" value="THIAMINE-MONOPHOSPHATE KINASE"/>
    <property type="match status" value="1"/>
</dbReference>
<organism evidence="3">
    <name type="scientific">marine metagenome</name>
    <dbReference type="NCBI Taxonomy" id="408172"/>
    <lineage>
        <taxon>unclassified sequences</taxon>
        <taxon>metagenomes</taxon>
        <taxon>ecological metagenomes</taxon>
    </lineage>
</organism>
<reference evidence="3" key="1">
    <citation type="submission" date="2018-05" db="EMBL/GenBank/DDBJ databases">
        <authorList>
            <person name="Lanie J.A."/>
            <person name="Ng W.-L."/>
            <person name="Kazmierczak K.M."/>
            <person name="Andrzejewski T.M."/>
            <person name="Davidsen T.M."/>
            <person name="Wayne K.J."/>
            <person name="Tettelin H."/>
            <person name="Glass J.I."/>
            <person name="Rusch D."/>
            <person name="Podicherti R."/>
            <person name="Tsui H.-C.T."/>
            <person name="Winkler M.E."/>
        </authorList>
    </citation>
    <scope>NUCLEOTIDE SEQUENCE</scope>
</reference>
<dbReference type="InterPro" id="IPR010918">
    <property type="entry name" value="PurM-like_C_dom"/>
</dbReference>
<evidence type="ECO:0000259" key="1">
    <source>
        <dbReference type="Pfam" id="PF00586"/>
    </source>
</evidence>
<dbReference type="InterPro" id="IPR006283">
    <property type="entry name" value="ThiL-like"/>
</dbReference>
<dbReference type="GO" id="GO:0009228">
    <property type="term" value="P:thiamine biosynthetic process"/>
    <property type="evidence" value="ECO:0007669"/>
    <property type="project" value="InterPro"/>
</dbReference>
<dbReference type="PIRSF" id="PIRSF005303">
    <property type="entry name" value="Thiam_monoph_kin"/>
    <property type="match status" value="1"/>
</dbReference>
<dbReference type="SUPFAM" id="SSF55326">
    <property type="entry name" value="PurM N-terminal domain-like"/>
    <property type="match status" value="1"/>
</dbReference>
<accession>A0A381NJQ5</accession>
<dbReference type="HAMAP" id="MF_02128">
    <property type="entry name" value="TMP_kinase"/>
    <property type="match status" value="1"/>
</dbReference>
<dbReference type="PANTHER" id="PTHR30270:SF0">
    <property type="entry name" value="THIAMINE-MONOPHOSPHATE KINASE"/>
    <property type="match status" value="1"/>
</dbReference>